<feature type="compositionally biased region" description="Polar residues" evidence="1">
    <location>
        <begin position="109"/>
        <end position="120"/>
    </location>
</feature>
<evidence type="ECO:0000313" key="3">
    <source>
        <dbReference type="Proteomes" id="UP001443914"/>
    </source>
</evidence>
<evidence type="ECO:0000313" key="2">
    <source>
        <dbReference type="EMBL" id="KAK9715028.1"/>
    </source>
</evidence>
<feature type="compositionally biased region" description="Polar residues" evidence="1">
    <location>
        <begin position="40"/>
        <end position="93"/>
    </location>
</feature>
<comment type="caution">
    <text evidence="2">The sequence shown here is derived from an EMBL/GenBank/DDBJ whole genome shotgun (WGS) entry which is preliminary data.</text>
</comment>
<sequence>MDPYETQMLEILRKVRDGNLIPRVVESNPQNVSHPREYGQNISTTPQYDPNQSYNHSPQNDQNYSNYQESYPQFSSQMPSNDNSLDYNLSQLSMDDEDNEVEQNHDVQRVTQPSKQQSRQPARWAIQEDTALISSFMRHSTDNIIGTNQNKNALWVKVKVLFDLAREANPNLMPKERNPGMLGGRFRRISAGVMKWVGCYEEAQKRKSSGMNEEDVIQEAHKLHNETDGKFQFEHAWLLLKKHKKWQEVVGRYVDENIGASASKKSGKTMSVNVNEYPDPETPTFGSDPDSAGSGKRLRVNEDGLFTPTSGDDEEGMGSQRPQGIKAAKKNKGKKKIGEIAYLAESIDRFGVSFGEKKTADAELQWEKFNFQKKKMEMKAEQLALAKQKLQMEEKMFKWNAYQSLQLRNDLTPEEEQWKLSLFHYLQNN</sequence>
<dbReference type="EMBL" id="JBDFQZ010000006">
    <property type="protein sequence ID" value="KAK9715028.1"/>
    <property type="molecule type" value="Genomic_DNA"/>
</dbReference>
<dbReference type="PANTHER" id="PTHR45023">
    <property type="match status" value="1"/>
</dbReference>
<dbReference type="PANTHER" id="PTHR45023:SF4">
    <property type="entry name" value="GLYCINE-RICH PROTEIN-RELATED"/>
    <property type="match status" value="1"/>
</dbReference>
<evidence type="ECO:0000256" key="1">
    <source>
        <dbReference type="SAM" id="MobiDB-lite"/>
    </source>
</evidence>
<dbReference type="Proteomes" id="UP001443914">
    <property type="component" value="Unassembled WGS sequence"/>
</dbReference>
<dbReference type="AlphaFoldDB" id="A0AAW1KA92"/>
<protein>
    <recommendedName>
        <fullName evidence="4">No apical meristem-associated C-terminal domain-containing protein</fullName>
    </recommendedName>
</protein>
<proteinExistence type="predicted"/>
<reference evidence="2" key="1">
    <citation type="submission" date="2024-03" db="EMBL/GenBank/DDBJ databases">
        <title>WGS assembly of Saponaria officinalis var. Norfolk2.</title>
        <authorList>
            <person name="Jenkins J."/>
            <person name="Shu S."/>
            <person name="Grimwood J."/>
            <person name="Barry K."/>
            <person name="Goodstein D."/>
            <person name="Schmutz J."/>
            <person name="Leebens-Mack J."/>
            <person name="Osbourn A."/>
        </authorList>
    </citation>
    <scope>NUCLEOTIDE SEQUENCE [LARGE SCALE GENOMIC DNA]</scope>
    <source>
        <strain evidence="2">JIC</strain>
    </source>
</reference>
<name>A0AAW1KA92_SAPOF</name>
<accession>A0AAW1KA92</accession>
<gene>
    <name evidence="2" type="ORF">RND81_06G137800</name>
</gene>
<evidence type="ECO:0008006" key="4">
    <source>
        <dbReference type="Google" id="ProtNLM"/>
    </source>
</evidence>
<organism evidence="2 3">
    <name type="scientific">Saponaria officinalis</name>
    <name type="common">Common soapwort</name>
    <name type="synonym">Lychnis saponaria</name>
    <dbReference type="NCBI Taxonomy" id="3572"/>
    <lineage>
        <taxon>Eukaryota</taxon>
        <taxon>Viridiplantae</taxon>
        <taxon>Streptophyta</taxon>
        <taxon>Embryophyta</taxon>
        <taxon>Tracheophyta</taxon>
        <taxon>Spermatophyta</taxon>
        <taxon>Magnoliopsida</taxon>
        <taxon>eudicotyledons</taxon>
        <taxon>Gunneridae</taxon>
        <taxon>Pentapetalae</taxon>
        <taxon>Caryophyllales</taxon>
        <taxon>Caryophyllaceae</taxon>
        <taxon>Caryophylleae</taxon>
        <taxon>Saponaria</taxon>
    </lineage>
</organism>
<keyword evidence="3" id="KW-1185">Reference proteome</keyword>
<feature type="region of interest" description="Disordered" evidence="1">
    <location>
        <begin position="24"/>
        <end position="123"/>
    </location>
</feature>
<feature type="region of interest" description="Disordered" evidence="1">
    <location>
        <begin position="278"/>
        <end position="330"/>
    </location>
</feature>